<dbReference type="GO" id="GO:0005634">
    <property type="term" value="C:nucleus"/>
    <property type="evidence" value="ECO:0007669"/>
    <property type="project" value="UniProtKB-SubCell"/>
</dbReference>
<dbReference type="Proteomes" id="UP001146793">
    <property type="component" value="Unassembled WGS sequence"/>
</dbReference>
<comment type="subcellular location">
    <subcellularLocation>
        <location evidence="1">Nucleus</location>
    </subcellularLocation>
</comment>
<dbReference type="GO" id="GO:0051604">
    <property type="term" value="P:protein maturation"/>
    <property type="evidence" value="ECO:0007669"/>
    <property type="project" value="UniProtKB-UniRule"/>
</dbReference>
<feature type="domain" description="MMS19 N-terminal" evidence="2">
    <location>
        <begin position="43"/>
        <end position="302"/>
    </location>
</feature>
<gene>
    <name evidence="3" type="ORF">M0812_01996</name>
</gene>
<dbReference type="GO" id="GO:0016226">
    <property type="term" value="P:iron-sulfur cluster assembly"/>
    <property type="evidence" value="ECO:0007669"/>
    <property type="project" value="UniProtKB-UniRule"/>
</dbReference>
<dbReference type="GO" id="GO:0006281">
    <property type="term" value="P:DNA repair"/>
    <property type="evidence" value="ECO:0007669"/>
    <property type="project" value="UniProtKB-UniRule"/>
</dbReference>
<dbReference type="AlphaFoldDB" id="A0AAV7Z1M6"/>
<proteinExistence type="inferred from homology"/>
<keyword evidence="1" id="KW-0234">DNA repair</keyword>
<dbReference type="SUPFAM" id="SSF48371">
    <property type="entry name" value="ARM repeat"/>
    <property type="match status" value="2"/>
</dbReference>
<evidence type="ECO:0000313" key="4">
    <source>
        <dbReference type="Proteomes" id="UP001146793"/>
    </source>
</evidence>
<sequence length="1101" mass="128289">MEIYWELIEQFCQTHSKKKNKKRLVEIILQTQNQNVPFFEVQKKLKEQLGSIEDDVRYRALWLLSELLIKIEKLNLANESVSEVVVFFENRLSDVDNLSPIILALRSLFIRYKIEKSLIARVTKAIITDVHIQSLRHETRLAVYHLIQITLVECQMSLRNYSGEFLIGFINAMEGETDPRCLSVCFSLFPPITNLCKSDAKKVARRLVKMVTVYFPIKFQAPKGVQIDITEESLTMGLDDCFTSLDCFAPYVFPFLAEKMTNPLPFTKKSSFRITKKCVDKYSRESIMKAARGIWETLQYEIQIAVNEDEKEGRAIALQVVESILKKIGDKEIINWCKENVIHRFTRGIFEQGIRINRAENIIRMINIFINSSNITLGYFLLNFFEKSLTPIENIYQKKGNNNNDDDDDDDMLSIYQVDDQNRLYLKIMTILINSVIKNGKKGNKEDGELFQILEKYFLRIYNLSLNILNECNQIANERIKKQLKINKIIKYNLTILSSLIRTDLISNEQINYILELFSNILLNNDLNKNKKIENNLLLEIVEICNHNEILNKLIINGLITILSNKIFYKSTNDNDNDNDNDHNKNINFNEELWDIMSKLSNSFAIFKFWIKKIIEHFLFNFNMDLASIKNENSLKLLKKMMGLVQKKIINDQKEQLLWFLKNCFLGLFTDILNLLQKSNKENNQNFGENIMKKINGIIGYFNEIFKSVIKVIPFDEQKNLFTFLTSQLLSNENEESQQIIKQKFSIFLIFLFDLTFFLPQDFLFKDNEFPKIMKTLLNSSLNSANGVERQSACKTVSNIFYYSNIKSLNPNDIISDSENEILGILKQDNEKIENVQILKKTENAIILASFIIKSKVLSGGIESATQLWNLIFEKITKDFETKKPLFEKYLLINCSKIIYQPIKDSQLLNNKNQKMIDKLFTSIYGKLQKTINTQQEQKSDLHNIFLVSLCFGINNISKALLIKNFKILFPNLLQILKLSSKIDFNNLSNDPIEIQYITQLNFACTSIFSRLIQDSDKQLIENTGKIIKSLLLNTTFTHSMEIRIISLKALTTLLCTFPKETSFEFKKLVLDSLNNPLTDKKRLVRIQARRCRNSWFMLEI</sequence>
<keyword evidence="1" id="KW-0227">DNA damage</keyword>
<evidence type="ECO:0000256" key="1">
    <source>
        <dbReference type="RuleBase" id="RU367072"/>
    </source>
</evidence>
<comment type="similarity">
    <text evidence="1">Belongs to the MET18/MMS19 family.</text>
</comment>
<dbReference type="Pfam" id="PF14500">
    <property type="entry name" value="MMS19_N"/>
    <property type="match status" value="1"/>
</dbReference>
<evidence type="ECO:0000259" key="2">
    <source>
        <dbReference type="Pfam" id="PF14500"/>
    </source>
</evidence>
<keyword evidence="1" id="KW-0539">Nucleus</keyword>
<organism evidence="3 4">
    <name type="scientific">Anaeramoeba flamelloides</name>
    <dbReference type="NCBI Taxonomy" id="1746091"/>
    <lineage>
        <taxon>Eukaryota</taxon>
        <taxon>Metamonada</taxon>
        <taxon>Anaeramoebidae</taxon>
        <taxon>Anaeramoeba</taxon>
    </lineage>
</organism>
<dbReference type="InterPro" id="IPR016024">
    <property type="entry name" value="ARM-type_fold"/>
</dbReference>
<accession>A0AAV7Z1M6</accession>
<dbReference type="InterPro" id="IPR011989">
    <property type="entry name" value="ARM-like"/>
</dbReference>
<dbReference type="PANTHER" id="PTHR12891">
    <property type="entry name" value="DNA REPAIR/TRANSCRIPTION PROTEIN MET18/MMS19"/>
    <property type="match status" value="1"/>
</dbReference>
<protein>
    <recommendedName>
        <fullName evidence="1">MMS19 nucleotide excision repair protein</fullName>
    </recommendedName>
</protein>
<dbReference type="Gene3D" id="1.25.10.10">
    <property type="entry name" value="Leucine-rich Repeat Variant"/>
    <property type="match status" value="1"/>
</dbReference>
<dbReference type="InterPro" id="IPR029240">
    <property type="entry name" value="MMS19_N"/>
</dbReference>
<reference evidence="3" key="1">
    <citation type="submission" date="2022-08" db="EMBL/GenBank/DDBJ databases">
        <title>Novel sulphate-reducing endosymbionts in the free-living metamonad Anaeramoeba.</title>
        <authorList>
            <person name="Jerlstrom-Hultqvist J."/>
            <person name="Cepicka I."/>
            <person name="Gallot-Lavallee L."/>
            <person name="Salas-Leiva D."/>
            <person name="Curtis B.A."/>
            <person name="Zahonova K."/>
            <person name="Pipaliya S."/>
            <person name="Dacks J."/>
            <person name="Roger A.J."/>
        </authorList>
    </citation>
    <scope>NUCLEOTIDE SEQUENCE</scope>
    <source>
        <strain evidence="3">Busselton2</strain>
    </source>
</reference>
<dbReference type="InterPro" id="IPR039920">
    <property type="entry name" value="MMS19"/>
</dbReference>
<comment type="function">
    <text evidence="1">Key component of the cytosolic iron-sulfur protein assembly (CIA) complex, a multiprotein complex that mediates the incorporation of iron-sulfur cluster into apoproteins specifically involved in DNA metabolism and genomic integrity. In the CIA complex, MMS19 acts as an adapter between early-acting CIA components and a subset of cellular target iron-sulfur proteins.</text>
</comment>
<name>A0AAV7Z1M6_9EUKA</name>
<evidence type="ECO:0000313" key="3">
    <source>
        <dbReference type="EMBL" id="KAJ3434872.1"/>
    </source>
</evidence>
<dbReference type="EMBL" id="JANTQA010000042">
    <property type="protein sequence ID" value="KAJ3434872.1"/>
    <property type="molecule type" value="Genomic_DNA"/>
</dbReference>
<comment type="caution">
    <text evidence="3">The sequence shown here is derived from an EMBL/GenBank/DDBJ whole genome shotgun (WGS) entry which is preliminary data.</text>
</comment>
<dbReference type="GO" id="GO:0097361">
    <property type="term" value="C:cytosolic [4Fe-4S] assembly targeting complex"/>
    <property type="evidence" value="ECO:0007669"/>
    <property type="project" value="UniProtKB-UniRule"/>
</dbReference>
<dbReference type="PANTHER" id="PTHR12891:SF0">
    <property type="entry name" value="MMS19 NUCLEOTIDE EXCISION REPAIR PROTEIN HOMOLOG"/>
    <property type="match status" value="1"/>
</dbReference>